<feature type="non-terminal residue" evidence="1">
    <location>
        <position position="1"/>
    </location>
</feature>
<dbReference type="AlphaFoldDB" id="A0A382ZFZ4"/>
<dbReference type="EMBL" id="UINC01183568">
    <property type="protein sequence ID" value="SVD94382.1"/>
    <property type="molecule type" value="Genomic_DNA"/>
</dbReference>
<proteinExistence type="predicted"/>
<evidence type="ECO:0000313" key="1">
    <source>
        <dbReference type="EMBL" id="SVD94382.1"/>
    </source>
</evidence>
<sequence>QNFFEATTIDEFRSKYMFGKKIIGGAQNPQDLAVRVGAGGLNCVLTVNPIGLLLFSTPTRGKFVGPPFDPTFTRASAMPPDMPSTRSLAPYHGTAYKAGLFVMQMRVELRG</sequence>
<reference evidence="1" key="1">
    <citation type="submission" date="2018-05" db="EMBL/GenBank/DDBJ databases">
        <authorList>
            <person name="Lanie J.A."/>
            <person name="Ng W.-L."/>
            <person name="Kazmierczak K.M."/>
            <person name="Andrzejewski T.M."/>
            <person name="Davidsen T.M."/>
            <person name="Wayne K.J."/>
            <person name="Tettelin H."/>
            <person name="Glass J.I."/>
            <person name="Rusch D."/>
            <person name="Podicherti R."/>
            <person name="Tsui H.-C.T."/>
            <person name="Winkler M.E."/>
        </authorList>
    </citation>
    <scope>NUCLEOTIDE SEQUENCE</scope>
</reference>
<gene>
    <name evidence="1" type="ORF">METZ01_LOCUS447236</name>
</gene>
<name>A0A382ZFZ4_9ZZZZ</name>
<protein>
    <submittedName>
        <fullName evidence="1">Uncharacterized protein</fullName>
    </submittedName>
</protein>
<accession>A0A382ZFZ4</accession>
<organism evidence="1">
    <name type="scientific">marine metagenome</name>
    <dbReference type="NCBI Taxonomy" id="408172"/>
    <lineage>
        <taxon>unclassified sequences</taxon>
        <taxon>metagenomes</taxon>
        <taxon>ecological metagenomes</taxon>
    </lineage>
</organism>